<sequence>MWTLECASDLFGGKRRWLRPGSVHLLGRTSGKPQNGERIAFIEDRSVSRKHLVIHVGNVDPADSGRFHKKTEIRLEDSSKTGTQIDDDRISKSSKTLDGSKSQYILKLGNYEHLFKLRWEPVVITFTSVGKKAGLDKQKEKLAGTDVKLSTEYITNETTHSVNKKRNQPQVLQALVQGRWVVSYDWVDALAERTKRTGDDANGEPLNAPLEDDFDGNWPREDDYPVPVSQEPRPRPDDYLKPRPERMEVFQDFIFVFLSASQYESLMPVITSGGGKALLWEVQIGESKVEDVVDYIRQVAGGKKADKNFRLSQHEGRGGVVLVRINERDENWHHWTAPFMQELEQTLDQRAILQGELLDPILTLDTSDLRRQLPESQDEDGLTGSAKPSTSNRRSPVQEDHSQPKSTQQGSSAQQYPPSAQPQAEEQQGGVQPEPEAPPATATRRRNRRPLGQSRFKAFDDFEMSQFAQAASRSPEPVDVDMGEASQAPNMRSMDVDQRSQTSRAQQSQPGARKRPAPIQEESEPEEDVYADMFPGQAALKRRKTEAARIGESSTFSKATLEAEKEFNEKKAKAKKKKEDKPIDVQAELKARREHEEELRPWNGRKNFKKFRPQGQRRDAAPRLQRVIVALEEAPKDGHDAGLMEFWPVSSNKTSKSKSKSQQSQSQSLRANRRSQTTVNDDDEDDDDEETGDAARFRRRIQRSYEEDAQQGVNDDDMDLLDVGGYPRNSRADAVTSVRSTMSQTLGTESQRRAAGKRPAVAQGGGPAKKPKQTSLAPSSRSMPVNVDDDDDEDDGLKFRRRRR</sequence>
<keyword evidence="5" id="KW-0234">DNA repair</keyword>
<name>A0A1Z5T7Y4_HORWE</name>
<evidence type="ECO:0000256" key="2">
    <source>
        <dbReference type="ARBA" id="ARBA00004286"/>
    </source>
</evidence>
<dbReference type="SUPFAM" id="SSF52113">
    <property type="entry name" value="BRCT domain"/>
    <property type="match status" value="1"/>
</dbReference>
<feature type="compositionally biased region" description="Low complexity" evidence="8">
    <location>
        <begin position="650"/>
        <end position="668"/>
    </location>
</feature>
<dbReference type="InParanoid" id="A0A1Z5T7Y4"/>
<dbReference type="PANTHER" id="PTHR12162">
    <property type="entry name" value="NIBRIN-RELATED"/>
    <property type="match status" value="1"/>
</dbReference>
<feature type="region of interest" description="Disordered" evidence="8">
    <location>
        <begin position="565"/>
        <end position="804"/>
    </location>
</feature>
<dbReference type="STRING" id="1157616.A0A1Z5T7Y4"/>
<evidence type="ECO:0000256" key="4">
    <source>
        <dbReference type="ARBA" id="ARBA00022763"/>
    </source>
</evidence>
<dbReference type="InterPro" id="IPR032429">
    <property type="entry name" value="Nibrin_BRCT2"/>
</dbReference>
<evidence type="ECO:0000259" key="9">
    <source>
        <dbReference type="PROSITE" id="PS50006"/>
    </source>
</evidence>
<comment type="similarity">
    <text evidence="7">Belongs to the Nibrin family.</text>
</comment>
<evidence type="ECO:0000256" key="3">
    <source>
        <dbReference type="ARBA" id="ARBA00022454"/>
    </source>
</evidence>
<dbReference type="InterPro" id="IPR008984">
    <property type="entry name" value="SMAD_FHA_dom_sf"/>
</dbReference>
<evidence type="ECO:0000256" key="6">
    <source>
        <dbReference type="ARBA" id="ARBA00023242"/>
    </source>
</evidence>
<protein>
    <recommendedName>
        <fullName evidence="9">FHA domain-containing protein</fullName>
    </recommendedName>
</protein>
<evidence type="ECO:0000313" key="10">
    <source>
        <dbReference type="EMBL" id="OTA32144.1"/>
    </source>
</evidence>
<evidence type="ECO:0000256" key="5">
    <source>
        <dbReference type="ARBA" id="ARBA00023204"/>
    </source>
</evidence>
<dbReference type="Gene3D" id="2.60.200.20">
    <property type="match status" value="1"/>
</dbReference>
<dbReference type="GO" id="GO:0007095">
    <property type="term" value="P:mitotic G2 DNA damage checkpoint signaling"/>
    <property type="evidence" value="ECO:0007669"/>
    <property type="project" value="InterPro"/>
</dbReference>
<dbReference type="Proteomes" id="UP000194280">
    <property type="component" value="Unassembled WGS sequence"/>
</dbReference>
<dbReference type="GO" id="GO:0005694">
    <property type="term" value="C:chromosome"/>
    <property type="evidence" value="ECO:0007669"/>
    <property type="project" value="UniProtKB-SubCell"/>
</dbReference>
<evidence type="ECO:0000313" key="11">
    <source>
        <dbReference type="Proteomes" id="UP000194280"/>
    </source>
</evidence>
<dbReference type="Pfam" id="PF16508">
    <property type="entry name" value="NIBRIN_BRCT_II"/>
    <property type="match status" value="1"/>
</dbReference>
<feature type="compositionally biased region" description="Acidic residues" evidence="8">
    <location>
        <begin position="680"/>
        <end position="692"/>
    </location>
</feature>
<keyword evidence="4" id="KW-0227">DNA damage</keyword>
<evidence type="ECO:0000256" key="8">
    <source>
        <dbReference type="SAM" id="MobiDB-lite"/>
    </source>
</evidence>
<feature type="compositionally biased region" description="Basic and acidic residues" evidence="8">
    <location>
        <begin position="232"/>
        <end position="242"/>
    </location>
</feature>
<comment type="subcellular location">
    <subcellularLocation>
        <location evidence="2">Chromosome</location>
    </subcellularLocation>
    <subcellularLocation>
        <location evidence="1">Nucleus</location>
    </subcellularLocation>
</comment>
<dbReference type="GO" id="GO:0000724">
    <property type="term" value="P:double-strand break repair via homologous recombination"/>
    <property type="evidence" value="ECO:0007669"/>
    <property type="project" value="TreeGrafter"/>
</dbReference>
<dbReference type="InterPro" id="IPR036420">
    <property type="entry name" value="BRCT_dom_sf"/>
</dbReference>
<feature type="compositionally biased region" description="Polar residues" evidence="8">
    <location>
        <begin position="737"/>
        <end position="749"/>
    </location>
</feature>
<feature type="compositionally biased region" description="Polar residues" evidence="8">
    <location>
        <begin position="773"/>
        <end position="783"/>
    </location>
</feature>
<dbReference type="SUPFAM" id="SSF49879">
    <property type="entry name" value="SMAD/FHA domain"/>
    <property type="match status" value="1"/>
</dbReference>
<feature type="compositionally biased region" description="Low complexity" evidence="8">
    <location>
        <begin position="499"/>
        <end position="509"/>
    </location>
</feature>
<keyword evidence="6" id="KW-0539">Nucleus</keyword>
<dbReference type="InterPro" id="IPR043014">
    <property type="entry name" value="Nibrin_BRCT2_sf"/>
</dbReference>
<feature type="region of interest" description="Disordered" evidence="8">
    <location>
        <begin position="196"/>
        <end position="242"/>
    </location>
</feature>
<accession>A0A1Z5T7Y4</accession>
<feature type="compositionally biased region" description="Basic and acidic residues" evidence="8">
    <location>
        <begin position="565"/>
        <end position="600"/>
    </location>
</feature>
<dbReference type="InterPro" id="IPR000253">
    <property type="entry name" value="FHA_dom"/>
</dbReference>
<feature type="region of interest" description="Disordered" evidence="8">
    <location>
        <begin position="373"/>
        <end position="532"/>
    </location>
</feature>
<evidence type="ECO:0000256" key="7">
    <source>
        <dbReference type="ARBA" id="ARBA00044757"/>
    </source>
</evidence>
<dbReference type="OrthoDB" id="552194at2759"/>
<feature type="compositionally biased region" description="Acidic residues" evidence="8">
    <location>
        <begin position="521"/>
        <end position="530"/>
    </location>
</feature>
<organism evidence="10 11">
    <name type="scientific">Hortaea werneckii EXF-2000</name>
    <dbReference type="NCBI Taxonomy" id="1157616"/>
    <lineage>
        <taxon>Eukaryota</taxon>
        <taxon>Fungi</taxon>
        <taxon>Dikarya</taxon>
        <taxon>Ascomycota</taxon>
        <taxon>Pezizomycotina</taxon>
        <taxon>Dothideomycetes</taxon>
        <taxon>Dothideomycetidae</taxon>
        <taxon>Mycosphaerellales</taxon>
        <taxon>Teratosphaeriaceae</taxon>
        <taxon>Hortaea</taxon>
    </lineage>
</organism>
<keyword evidence="3" id="KW-0158">Chromosome</keyword>
<feature type="compositionally biased region" description="Low complexity" evidence="8">
    <location>
        <begin position="408"/>
        <end position="442"/>
    </location>
</feature>
<dbReference type="AlphaFoldDB" id="A0A1Z5T7Y4"/>
<feature type="compositionally biased region" description="Basic and acidic residues" evidence="8">
    <location>
        <begin position="633"/>
        <end position="642"/>
    </location>
</feature>
<dbReference type="Gene3D" id="3.40.50.10980">
    <property type="entry name" value="Nibrin, BRCT2 domain"/>
    <property type="match status" value="1"/>
</dbReference>
<reference evidence="10 11" key="1">
    <citation type="submission" date="2017-01" db="EMBL/GenBank/DDBJ databases">
        <title>The recent genome duplication of the halophilic yeast Hortaea werneckii: insights from long-read sequencing.</title>
        <authorList>
            <person name="Sinha S."/>
            <person name="Flibotte S."/>
            <person name="Neira M."/>
            <person name="Lenassi M."/>
            <person name="Gostincar C."/>
            <person name="Stajich J.E."/>
            <person name="Nislow C.E."/>
        </authorList>
    </citation>
    <scope>NUCLEOTIDE SEQUENCE [LARGE SCALE GENOMIC DNA]</scope>
    <source>
        <strain evidence="10 11">EXF-2000</strain>
    </source>
</reference>
<dbReference type="GO" id="GO:0003684">
    <property type="term" value="F:damaged DNA binding"/>
    <property type="evidence" value="ECO:0007669"/>
    <property type="project" value="TreeGrafter"/>
</dbReference>
<dbReference type="Gene3D" id="3.40.50.10190">
    <property type="entry name" value="BRCT domain"/>
    <property type="match status" value="1"/>
</dbReference>
<dbReference type="EMBL" id="MUNK01000099">
    <property type="protein sequence ID" value="OTA32144.1"/>
    <property type="molecule type" value="Genomic_DNA"/>
</dbReference>
<comment type="caution">
    <text evidence="10">The sequence shown here is derived from an EMBL/GenBank/DDBJ whole genome shotgun (WGS) entry which is preliminary data.</text>
</comment>
<dbReference type="SMART" id="SM00240">
    <property type="entry name" value="FHA"/>
    <property type="match status" value="1"/>
</dbReference>
<dbReference type="PANTHER" id="PTHR12162:SF0">
    <property type="entry name" value="NIBRIN"/>
    <property type="match status" value="1"/>
</dbReference>
<evidence type="ECO:0000256" key="1">
    <source>
        <dbReference type="ARBA" id="ARBA00004123"/>
    </source>
</evidence>
<feature type="domain" description="FHA" evidence="9">
    <location>
        <begin position="24"/>
        <end position="90"/>
    </location>
</feature>
<dbReference type="GO" id="GO:0030870">
    <property type="term" value="C:Mre11 complex"/>
    <property type="evidence" value="ECO:0007669"/>
    <property type="project" value="InterPro"/>
</dbReference>
<dbReference type="VEuPathDB" id="FungiDB:BTJ68_07831"/>
<proteinExistence type="inferred from homology"/>
<dbReference type="InterPro" id="IPR040227">
    <property type="entry name" value="Nibrin-rel"/>
</dbReference>
<feature type="compositionally biased region" description="Polar residues" evidence="8">
    <location>
        <begin position="386"/>
        <end position="395"/>
    </location>
</feature>
<dbReference type="PROSITE" id="PS50006">
    <property type="entry name" value="FHA_DOMAIN"/>
    <property type="match status" value="1"/>
</dbReference>
<gene>
    <name evidence="10" type="ORF">BTJ68_07831</name>
</gene>
<keyword evidence="11" id="KW-1185">Reference proteome</keyword>